<feature type="domain" description="Outer membrane protein beta-barrel" evidence="2">
    <location>
        <begin position="17"/>
        <end position="207"/>
    </location>
</feature>
<evidence type="ECO:0000259" key="2">
    <source>
        <dbReference type="Pfam" id="PF13568"/>
    </source>
</evidence>
<keyword evidence="4" id="KW-1185">Reference proteome</keyword>
<evidence type="ECO:0000256" key="1">
    <source>
        <dbReference type="SAM" id="SignalP"/>
    </source>
</evidence>
<dbReference type="OrthoDB" id="1491615at2"/>
<dbReference type="InterPro" id="IPR025665">
    <property type="entry name" value="Beta-barrel_OMP_2"/>
</dbReference>
<dbReference type="STRING" id="946677.SAMN05444484_1011464"/>
<evidence type="ECO:0000313" key="4">
    <source>
        <dbReference type="Proteomes" id="UP000184028"/>
    </source>
</evidence>
<dbReference type="AlphaFoldDB" id="A0A1M7AJD6"/>
<organism evidence="3 4">
    <name type="scientific">Flavobacterium chilense</name>
    <dbReference type="NCBI Taxonomy" id="946677"/>
    <lineage>
        <taxon>Bacteria</taxon>
        <taxon>Pseudomonadati</taxon>
        <taxon>Bacteroidota</taxon>
        <taxon>Flavobacteriia</taxon>
        <taxon>Flavobacteriales</taxon>
        <taxon>Flavobacteriaceae</taxon>
        <taxon>Flavobacterium</taxon>
    </lineage>
</organism>
<dbReference type="Proteomes" id="UP000184028">
    <property type="component" value="Unassembled WGS sequence"/>
</dbReference>
<dbReference type="Pfam" id="PF13568">
    <property type="entry name" value="OMP_b-brl_2"/>
    <property type="match status" value="1"/>
</dbReference>
<proteinExistence type="predicted"/>
<protein>
    <submittedName>
        <fullName evidence="3">Outer membrane protein beta-barrel domain-containing protein</fullName>
    </submittedName>
</protein>
<dbReference type="RefSeq" id="WP_068841430.1">
    <property type="nucleotide sequence ID" value="NZ_FRBT01000001.1"/>
</dbReference>
<keyword evidence="1" id="KW-0732">Signal</keyword>
<reference evidence="4" key="1">
    <citation type="submission" date="2016-11" db="EMBL/GenBank/DDBJ databases">
        <authorList>
            <person name="Varghese N."/>
            <person name="Submissions S."/>
        </authorList>
    </citation>
    <scope>NUCLEOTIDE SEQUENCE [LARGE SCALE GENOMIC DNA]</scope>
    <source>
        <strain evidence="4">DSM 24724</strain>
    </source>
</reference>
<evidence type="ECO:0000313" key="3">
    <source>
        <dbReference type="EMBL" id="SHL42874.1"/>
    </source>
</evidence>
<feature type="chain" id="PRO_5009923728" evidence="1">
    <location>
        <begin position="19"/>
        <end position="243"/>
    </location>
</feature>
<accession>A0A1M7AJD6</accession>
<gene>
    <name evidence="3" type="ORF">SAMN05444484_1011464</name>
</gene>
<name>A0A1M7AJD6_9FLAO</name>
<sequence length="243" mass="27133">MKKIILLLLLVSTKSLFAQGDREITYGLFGGGIYSKMSNLPDVIVPKGIYEGYTLEEKGKFGGTGGVFINWKYPYAKVSIQTEISYSGQSTDLNYEDIKGLKYKMTFGYSYINVGAQFKYYPVEGLYVGFGPYVSFNIASDNIKYTSNAQEIFADSGTYFEPDANVQKVLKESLTGKNYFSGIFSLGYEFNSNLSVGARYTLGLTDALTTEENGHRYSENKNKINSISLIIGYSFDFDDLANF</sequence>
<dbReference type="EMBL" id="FRBT01000001">
    <property type="protein sequence ID" value="SHL42874.1"/>
    <property type="molecule type" value="Genomic_DNA"/>
</dbReference>
<feature type="signal peptide" evidence="1">
    <location>
        <begin position="1"/>
        <end position="18"/>
    </location>
</feature>